<keyword evidence="2" id="KW-0067">ATP-binding</keyword>
<dbReference type="InterPro" id="IPR051681">
    <property type="entry name" value="Ser/Thr_Kinases-Pseudokinases"/>
</dbReference>
<evidence type="ECO:0000259" key="3">
    <source>
        <dbReference type="PROSITE" id="PS50011"/>
    </source>
</evidence>
<dbReference type="RefSeq" id="WP_106395051.1">
    <property type="nucleotide sequence ID" value="NZ_PVNK01000257.1"/>
</dbReference>
<dbReference type="InterPro" id="IPR008271">
    <property type="entry name" value="Ser/Thr_kinase_AS"/>
</dbReference>
<dbReference type="EC" id="2.7.11.1" evidence="4"/>
<name>A0A2S9XEL2_9BACT</name>
<accession>A0A2S9XEL2</accession>
<keyword evidence="4" id="KW-0808">Transferase</keyword>
<proteinExistence type="predicted"/>
<dbReference type="AlphaFoldDB" id="A0A2S9XEL2"/>
<dbReference type="InterPro" id="IPR000719">
    <property type="entry name" value="Prot_kinase_dom"/>
</dbReference>
<dbReference type="PANTHER" id="PTHR44329">
    <property type="entry name" value="SERINE/THREONINE-PROTEIN KINASE TNNI3K-RELATED"/>
    <property type="match status" value="1"/>
</dbReference>
<dbReference type="Gene3D" id="3.30.200.20">
    <property type="entry name" value="Phosphorylase Kinase, domain 1"/>
    <property type="match status" value="1"/>
</dbReference>
<keyword evidence="1" id="KW-0547">Nucleotide-binding</keyword>
<feature type="domain" description="Protein kinase" evidence="3">
    <location>
        <begin position="55"/>
        <end position="296"/>
    </location>
</feature>
<evidence type="ECO:0000313" key="4">
    <source>
        <dbReference type="EMBL" id="PRP91111.1"/>
    </source>
</evidence>
<gene>
    <name evidence="4" type="primary">prkC_40</name>
    <name evidence="4" type="ORF">ENSA5_58480</name>
</gene>
<dbReference type="GO" id="GO:0005524">
    <property type="term" value="F:ATP binding"/>
    <property type="evidence" value="ECO:0007669"/>
    <property type="project" value="UniProtKB-KW"/>
</dbReference>
<reference evidence="4 5" key="1">
    <citation type="submission" date="2018-03" db="EMBL/GenBank/DDBJ databases">
        <title>Draft Genome Sequences of the Obligatory Marine Myxobacteria Enhygromyxa salina SWB005.</title>
        <authorList>
            <person name="Poehlein A."/>
            <person name="Moghaddam J.A."/>
            <person name="Harms H."/>
            <person name="Alanjari M."/>
            <person name="Koenig G.M."/>
            <person name="Daniel R."/>
            <person name="Schaeberle T.F."/>
        </authorList>
    </citation>
    <scope>NUCLEOTIDE SEQUENCE [LARGE SCALE GENOMIC DNA]</scope>
    <source>
        <strain evidence="4 5">SWB005</strain>
    </source>
</reference>
<keyword evidence="5" id="KW-1185">Reference proteome</keyword>
<dbReference type="Gene3D" id="1.10.510.10">
    <property type="entry name" value="Transferase(Phosphotransferase) domain 1"/>
    <property type="match status" value="1"/>
</dbReference>
<dbReference type="Proteomes" id="UP000237968">
    <property type="component" value="Unassembled WGS sequence"/>
</dbReference>
<organism evidence="4 5">
    <name type="scientific">Enhygromyxa salina</name>
    <dbReference type="NCBI Taxonomy" id="215803"/>
    <lineage>
        <taxon>Bacteria</taxon>
        <taxon>Pseudomonadati</taxon>
        <taxon>Myxococcota</taxon>
        <taxon>Polyangia</taxon>
        <taxon>Nannocystales</taxon>
        <taxon>Nannocystaceae</taxon>
        <taxon>Enhygromyxa</taxon>
    </lineage>
</organism>
<dbReference type="PROSITE" id="PS50011">
    <property type="entry name" value="PROTEIN_KINASE_DOM"/>
    <property type="match status" value="1"/>
</dbReference>
<keyword evidence="4" id="KW-0418">Kinase</keyword>
<protein>
    <submittedName>
        <fullName evidence="4">Serine/threonine-protein kinase PrkC</fullName>
        <ecNumber evidence="4">2.7.11.1</ecNumber>
    </submittedName>
</protein>
<evidence type="ECO:0000256" key="2">
    <source>
        <dbReference type="ARBA" id="ARBA00022840"/>
    </source>
</evidence>
<comment type="caution">
    <text evidence="4">The sequence shown here is derived from an EMBL/GenBank/DDBJ whole genome shotgun (WGS) entry which is preliminary data.</text>
</comment>
<dbReference type="Pfam" id="PF00069">
    <property type="entry name" value="Pkinase"/>
    <property type="match status" value="1"/>
</dbReference>
<dbReference type="InterPro" id="IPR011009">
    <property type="entry name" value="Kinase-like_dom_sf"/>
</dbReference>
<evidence type="ECO:0000256" key="1">
    <source>
        <dbReference type="ARBA" id="ARBA00022741"/>
    </source>
</evidence>
<dbReference type="PANTHER" id="PTHR44329:SF298">
    <property type="entry name" value="MIXED LINEAGE KINASE DOMAIN-LIKE PROTEIN"/>
    <property type="match status" value="1"/>
</dbReference>
<sequence length="296" mass="32185">MSALDEWQRGVESLAKLLDAALWSSERLAAARRELACVSSTSWPERRAVVLDEQFALLEVLATSPRATVFAGLELTTGADIAIKVLLPTPGFAIHRRELERERELLSRLRHDHVVEMRGHGCAGTLPYLVTGRMLGGSLDAWLGRAPSKSERLQVLRDASSGLAAAASLDLAHGDVKPQNVLVSREGRGRLCDWGSERYTTVLFSPPERRVSTPPSPAGDVFSLGLVIAFALRGWHETPAPNERADPNIWPVLATRGVDEPGLVELIARCVDPNPRARPSARRVAQMLAPPPSALV</sequence>
<dbReference type="PROSITE" id="PS00108">
    <property type="entry name" value="PROTEIN_KINASE_ST"/>
    <property type="match status" value="1"/>
</dbReference>
<evidence type="ECO:0000313" key="5">
    <source>
        <dbReference type="Proteomes" id="UP000237968"/>
    </source>
</evidence>
<dbReference type="EMBL" id="PVNK01000257">
    <property type="protein sequence ID" value="PRP91111.1"/>
    <property type="molecule type" value="Genomic_DNA"/>
</dbReference>
<dbReference type="SMART" id="SM00220">
    <property type="entry name" value="S_TKc"/>
    <property type="match status" value="1"/>
</dbReference>
<dbReference type="SUPFAM" id="SSF56112">
    <property type="entry name" value="Protein kinase-like (PK-like)"/>
    <property type="match status" value="1"/>
</dbReference>
<dbReference type="GO" id="GO:0004674">
    <property type="term" value="F:protein serine/threonine kinase activity"/>
    <property type="evidence" value="ECO:0007669"/>
    <property type="project" value="UniProtKB-EC"/>
</dbReference>